<reference evidence="2 3" key="1">
    <citation type="submission" date="2013-03" db="EMBL/GenBank/DDBJ databases">
        <authorList>
            <person name="Fiebig A."/>
            <person name="Goeker M."/>
            <person name="Klenk H.-P.P."/>
        </authorList>
    </citation>
    <scope>NUCLEOTIDE SEQUENCE [LARGE SCALE GENOMIC DNA]</scope>
    <source>
        <strain evidence="3">DSM 19469</strain>
    </source>
</reference>
<evidence type="ECO:0000313" key="2">
    <source>
        <dbReference type="EMBL" id="AHM04803.1"/>
    </source>
</evidence>
<dbReference type="PROSITE" id="PS50820">
    <property type="entry name" value="LCCL"/>
    <property type="match status" value="1"/>
</dbReference>
<dbReference type="SUPFAM" id="SSF69848">
    <property type="entry name" value="LCCL domain"/>
    <property type="match status" value="1"/>
</dbReference>
<dbReference type="Pfam" id="PF03815">
    <property type="entry name" value="LCCL"/>
    <property type="match status" value="1"/>
</dbReference>
<dbReference type="HOGENOM" id="CLU_2525440_0_0_5"/>
<feature type="domain" description="LCCL" evidence="1">
    <location>
        <begin position="1"/>
        <end position="65"/>
    </location>
</feature>
<evidence type="ECO:0000259" key="1">
    <source>
        <dbReference type="PROSITE" id="PS50820"/>
    </source>
</evidence>
<dbReference type="Gene3D" id="2.170.130.20">
    <property type="entry name" value="LCCL-like domain"/>
    <property type="match status" value="1"/>
</dbReference>
<dbReference type="AlphaFoldDB" id="W8RU97"/>
<dbReference type="EMBL" id="CP004372">
    <property type="protein sequence ID" value="AHM04803.1"/>
    <property type="molecule type" value="Genomic_DNA"/>
</dbReference>
<accession>W8RU97</accession>
<organism evidence="2 3">
    <name type="scientific">Roseicyclus elongatus DSM 19469</name>
    <dbReference type="NCBI Taxonomy" id="1294273"/>
    <lineage>
        <taxon>Bacteria</taxon>
        <taxon>Pseudomonadati</taxon>
        <taxon>Pseudomonadota</taxon>
        <taxon>Alphaproteobacteria</taxon>
        <taxon>Rhodobacterales</taxon>
        <taxon>Roseobacteraceae</taxon>
        <taxon>Roseicyclus</taxon>
    </lineage>
</organism>
<dbReference type="RefSeq" id="WP_025312546.1">
    <property type="nucleotide sequence ID" value="NZ_CP004372.1"/>
</dbReference>
<sequence length="84" mass="8571">MTGAAHVLYGVLLGGAEGVYSFNSTLAMAAVQAGVLGNGQSGQVRVEILPGPGLFRGTTRYGVTSGDSDQSGIGHLAFRFVEAR</sequence>
<evidence type="ECO:0000313" key="3">
    <source>
        <dbReference type="Proteomes" id="UP000019593"/>
    </source>
</evidence>
<keyword evidence="3" id="KW-1185">Reference proteome</keyword>
<dbReference type="KEGG" id="red:roselon_02482"/>
<gene>
    <name evidence="2" type="ORF">roselon_02482</name>
</gene>
<name>W8RU97_9RHOB</name>
<proteinExistence type="predicted"/>
<dbReference type="InterPro" id="IPR004043">
    <property type="entry name" value="LCCL"/>
</dbReference>
<dbReference type="InterPro" id="IPR036609">
    <property type="entry name" value="LCCL_sf"/>
</dbReference>
<protein>
    <recommendedName>
        <fullName evidence="1">LCCL domain-containing protein</fullName>
    </recommendedName>
</protein>
<dbReference type="Proteomes" id="UP000019593">
    <property type="component" value="Chromosome"/>
</dbReference>